<evidence type="ECO:0000256" key="1">
    <source>
        <dbReference type="SAM" id="SignalP"/>
    </source>
</evidence>
<dbReference type="EMBL" id="SNYV01000019">
    <property type="protein sequence ID" value="TDQ73390.1"/>
    <property type="molecule type" value="Genomic_DNA"/>
</dbReference>
<dbReference type="OrthoDB" id="658844at2"/>
<protein>
    <submittedName>
        <fullName evidence="2">Uncharacterized protein</fullName>
    </submittedName>
</protein>
<sequence length="298" mass="31854">MKTTMKRIKKGLLALFLSLAFNNVAQAQTLISPTDQSALRPPISGLNTDPIFAHEKNKFKLTASITSTSTGGQAGVTFSSIKWYFKNAAGGFGDLPDLTETTTSISGPANSELTVNGGLKPGFYTFMAVGETTGEICSTVPEEFTVFILPPLTVSVTSNLSNNAYCADTPPASNNTLTANVVFDASKPFNTATPYSSENPTLGEFELRYRWYKVENGQPLDISTATALATTTPSTSSTTNTYNIVETEVGSWNYYVVVDYTVKTSGPYQTVLKGENAVTVIQVTAKPGKPTISIEAID</sequence>
<keyword evidence="3" id="KW-1185">Reference proteome</keyword>
<organism evidence="2 3">
    <name type="scientific">Sphingobacterium yanglingense</name>
    <dbReference type="NCBI Taxonomy" id="1437280"/>
    <lineage>
        <taxon>Bacteria</taxon>
        <taxon>Pseudomonadati</taxon>
        <taxon>Bacteroidota</taxon>
        <taxon>Sphingobacteriia</taxon>
        <taxon>Sphingobacteriales</taxon>
        <taxon>Sphingobacteriaceae</taxon>
        <taxon>Sphingobacterium</taxon>
    </lineage>
</organism>
<evidence type="ECO:0000313" key="3">
    <source>
        <dbReference type="Proteomes" id="UP000295292"/>
    </source>
</evidence>
<comment type="caution">
    <text evidence="2">The sequence shown here is derived from an EMBL/GenBank/DDBJ whole genome shotgun (WGS) entry which is preliminary data.</text>
</comment>
<feature type="chain" id="PRO_5020777310" evidence="1">
    <location>
        <begin position="28"/>
        <end position="298"/>
    </location>
</feature>
<proteinExistence type="predicted"/>
<reference evidence="2 3" key="1">
    <citation type="submission" date="2019-03" db="EMBL/GenBank/DDBJ databases">
        <title>Genomic Encyclopedia of Archaeal and Bacterial Type Strains, Phase II (KMG-II): from individual species to whole genera.</title>
        <authorList>
            <person name="Goeker M."/>
        </authorList>
    </citation>
    <scope>NUCLEOTIDE SEQUENCE [LARGE SCALE GENOMIC DNA]</scope>
    <source>
        <strain evidence="2 3">DSM 28353</strain>
    </source>
</reference>
<accession>A0A4R6WE48</accession>
<dbReference type="Proteomes" id="UP000295292">
    <property type="component" value="Unassembled WGS sequence"/>
</dbReference>
<dbReference type="AlphaFoldDB" id="A0A4R6WE48"/>
<feature type="signal peptide" evidence="1">
    <location>
        <begin position="1"/>
        <end position="27"/>
    </location>
</feature>
<dbReference type="RefSeq" id="WP_133586574.1">
    <property type="nucleotide sequence ID" value="NZ_SNYV01000019.1"/>
</dbReference>
<keyword evidence="1" id="KW-0732">Signal</keyword>
<gene>
    <name evidence="2" type="ORF">CLV99_4442</name>
</gene>
<name>A0A4R6WE48_9SPHI</name>
<evidence type="ECO:0000313" key="2">
    <source>
        <dbReference type="EMBL" id="TDQ73390.1"/>
    </source>
</evidence>